<comment type="function">
    <text evidence="17">Non-selective voltage-gated ion channel that mediates the transport of anions and cations through the mitochondrion outer membrane and plasma membrane. Forms a high-conducting channel with a stable open state and a voltage-induced closure with a mild preference for anions over cations. Involved in male fertility and sperm mitochondrial sheath formation.</text>
</comment>
<accession>A0A7J7F3S9</accession>
<evidence type="ECO:0000256" key="4">
    <source>
        <dbReference type="ARBA" id="ARBA00022452"/>
    </source>
</evidence>
<keyword evidence="12" id="KW-0496">Mitochondrion</keyword>
<dbReference type="InterPro" id="IPR023614">
    <property type="entry name" value="Porin_dom_sf"/>
</dbReference>
<comment type="caution">
    <text evidence="19">The sequence shown here is derived from an EMBL/GenBank/DDBJ whole genome shotgun (WGS) entry which is preliminary data.</text>
</comment>
<dbReference type="GO" id="GO:0046930">
    <property type="term" value="C:pore complex"/>
    <property type="evidence" value="ECO:0007669"/>
    <property type="project" value="UniProtKB-KW"/>
</dbReference>
<keyword evidence="3" id="KW-0813">Transport</keyword>
<dbReference type="Gene3D" id="2.40.160.10">
    <property type="entry name" value="Porin"/>
    <property type="match status" value="1"/>
</dbReference>
<evidence type="ECO:0000256" key="10">
    <source>
        <dbReference type="ARBA" id="ARBA00023065"/>
    </source>
</evidence>
<evidence type="ECO:0000256" key="18">
    <source>
        <dbReference type="ARBA" id="ARBA00050036"/>
    </source>
</evidence>
<reference evidence="19 20" key="1">
    <citation type="journal article" date="2020" name="Mol. Biol. Evol.">
        <title>Interspecific Gene Flow and the Evolution of Specialization in Black and White Rhinoceros.</title>
        <authorList>
            <person name="Moodley Y."/>
            <person name="Westbury M.V."/>
            <person name="Russo I.M."/>
            <person name="Gopalakrishnan S."/>
            <person name="Rakotoarivelo A."/>
            <person name="Olsen R.A."/>
            <person name="Prost S."/>
            <person name="Tunstall T."/>
            <person name="Ryder O.A."/>
            <person name="Dalen L."/>
            <person name="Bruford M.W."/>
        </authorList>
    </citation>
    <scope>NUCLEOTIDE SEQUENCE [LARGE SCALE GENOMIC DNA]</scope>
    <source>
        <strain evidence="19">SBR-YM</strain>
        <tissue evidence="19">Skin</tissue>
    </source>
</reference>
<keyword evidence="7" id="KW-1000">Mitochondrion outer membrane</keyword>
<evidence type="ECO:0000256" key="16">
    <source>
        <dbReference type="ARBA" id="ARBA00046980"/>
    </source>
</evidence>
<dbReference type="InterPro" id="IPR001925">
    <property type="entry name" value="Porin_Euk"/>
</dbReference>
<evidence type="ECO:0000256" key="11">
    <source>
        <dbReference type="ARBA" id="ARBA00023114"/>
    </source>
</evidence>
<sequence>MNTFTQKWNADIPSILGQKSLWRISWLKGWNRPLTLYLYQHTGNKSGKLKASYKPDCFSLGSWPPGYQMSFDTAKSKLSQSNFALGHKAAYFQLHIHVKEGTECGAGSNNTHFDITAKYKLACRTSLSAKVNNANLIGQGYTQTFDQESN</sequence>
<dbReference type="Proteomes" id="UP000551758">
    <property type="component" value="Unassembled WGS sequence"/>
</dbReference>
<evidence type="ECO:0000256" key="5">
    <source>
        <dbReference type="ARBA" id="ARBA00022692"/>
    </source>
</evidence>
<evidence type="ECO:0000256" key="15">
    <source>
        <dbReference type="ARBA" id="ARBA00034430"/>
    </source>
</evidence>
<keyword evidence="13" id="KW-0472">Membrane</keyword>
<proteinExistence type="inferred from homology"/>
<dbReference type="GO" id="GO:0015288">
    <property type="term" value="F:porin activity"/>
    <property type="evidence" value="ECO:0007669"/>
    <property type="project" value="UniProtKB-KW"/>
</dbReference>
<keyword evidence="20" id="KW-1185">Reference proteome</keyword>
<keyword evidence="10" id="KW-0406">Ion transport</keyword>
<evidence type="ECO:0000256" key="12">
    <source>
        <dbReference type="ARBA" id="ARBA00023128"/>
    </source>
</evidence>
<evidence type="ECO:0000313" key="19">
    <source>
        <dbReference type="EMBL" id="KAF5922434.1"/>
    </source>
</evidence>
<evidence type="ECO:0000256" key="13">
    <source>
        <dbReference type="ARBA" id="ARBA00023136"/>
    </source>
</evidence>
<evidence type="ECO:0000256" key="3">
    <source>
        <dbReference type="ARBA" id="ARBA00022448"/>
    </source>
</evidence>
<keyword evidence="6" id="KW-0547">Nucleotide-binding</keyword>
<dbReference type="EMBL" id="JACDTQ010001475">
    <property type="protein sequence ID" value="KAF5922434.1"/>
    <property type="molecule type" value="Genomic_DNA"/>
</dbReference>
<dbReference type="AlphaFoldDB" id="A0A7J7F3S9"/>
<keyword evidence="8" id="KW-0007">Acetylation</keyword>
<keyword evidence="5" id="KW-0812">Transmembrane</keyword>
<dbReference type="PANTHER" id="PTHR11743">
    <property type="entry name" value="VOLTAGE-DEPENDENT ANION-SELECTIVE CHANNEL"/>
    <property type="match status" value="1"/>
</dbReference>
<comment type="similarity">
    <text evidence="2">Belongs to the eukaryotic mitochondrial porin family.</text>
</comment>
<evidence type="ECO:0000256" key="7">
    <source>
        <dbReference type="ARBA" id="ARBA00022787"/>
    </source>
</evidence>
<evidence type="ECO:0000256" key="6">
    <source>
        <dbReference type="ARBA" id="ARBA00022741"/>
    </source>
</evidence>
<name>A0A7J7F3S9_DICBM</name>
<evidence type="ECO:0000313" key="20">
    <source>
        <dbReference type="Proteomes" id="UP000551758"/>
    </source>
</evidence>
<evidence type="ECO:0000256" key="8">
    <source>
        <dbReference type="ARBA" id="ARBA00022990"/>
    </source>
</evidence>
<evidence type="ECO:0000256" key="9">
    <source>
        <dbReference type="ARBA" id="ARBA00023027"/>
    </source>
</evidence>
<comment type="catalytic activity">
    <reaction evidence="14">
        <text>chloride(in) = chloride(out)</text>
        <dbReference type="Rhea" id="RHEA:29823"/>
        <dbReference type="ChEBI" id="CHEBI:17996"/>
    </reaction>
</comment>
<dbReference type="GO" id="GO:0000166">
    <property type="term" value="F:nucleotide binding"/>
    <property type="evidence" value="ECO:0007669"/>
    <property type="project" value="UniProtKB-KW"/>
</dbReference>
<dbReference type="PANTHER" id="PTHR11743:SF28">
    <property type="entry name" value="VOLTAGE-DEPENDENT ANION-SELECTIVE CHANNEL PROTEIN 3"/>
    <property type="match status" value="1"/>
</dbReference>
<keyword evidence="11" id="KW-0626">Porin</keyword>
<keyword evidence="9" id="KW-0520">NAD</keyword>
<dbReference type="GO" id="GO:0005741">
    <property type="term" value="C:mitochondrial outer membrane"/>
    <property type="evidence" value="ECO:0007669"/>
    <property type="project" value="UniProtKB-SubCell"/>
</dbReference>
<evidence type="ECO:0000256" key="14">
    <source>
        <dbReference type="ARBA" id="ARBA00024167"/>
    </source>
</evidence>
<protein>
    <recommendedName>
        <fullName evidence="18">Non-selective voltage-gated ion channel VDAC3</fullName>
    </recommendedName>
</protein>
<evidence type="ECO:0000256" key="17">
    <source>
        <dbReference type="ARBA" id="ARBA00049964"/>
    </source>
</evidence>
<organism evidence="19 20">
    <name type="scientific">Diceros bicornis minor</name>
    <name type="common">South-central black rhinoceros</name>
    <dbReference type="NCBI Taxonomy" id="77932"/>
    <lineage>
        <taxon>Eukaryota</taxon>
        <taxon>Metazoa</taxon>
        <taxon>Chordata</taxon>
        <taxon>Craniata</taxon>
        <taxon>Vertebrata</taxon>
        <taxon>Euteleostomi</taxon>
        <taxon>Mammalia</taxon>
        <taxon>Eutheria</taxon>
        <taxon>Laurasiatheria</taxon>
        <taxon>Perissodactyla</taxon>
        <taxon>Rhinocerotidae</taxon>
        <taxon>Diceros</taxon>
    </lineage>
</organism>
<evidence type="ECO:0000256" key="2">
    <source>
        <dbReference type="ARBA" id="ARBA00007780"/>
    </source>
</evidence>
<evidence type="ECO:0000256" key="1">
    <source>
        <dbReference type="ARBA" id="ARBA00004294"/>
    </source>
</evidence>
<comment type="subunit">
    <text evidence="16">Interacts with ARMC12 in a TBC1D21-dependent manner. Interacts with MISFA.</text>
</comment>
<comment type="subcellular location">
    <subcellularLocation>
        <location evidence="1">Mitochondrion outer membrane</location>
    </subcellularLocation>
</comment>
<keyword evidence="4" id="KW-1134">Transmembrane beta strand</keyword>
<gene>
    <name evidence="19" type="ORF">HPG69_009478</name>
</gene>
<dbReference type="GO" id="GO:0008308">
    <property type="term" value="F:voltage-gated monoatomic anion channel activity"/>
    <property type="evidence" value="ECO:0007669"/>
    <property type="project" value="InterPro"/>
</dbReference>
<comment type="catalytic activity">
    <reaction evidence="15">
        <text>K(+)(in) = K(+)(out)</text>
        <dbReference type="Rhea" id="RHEA:29463"/>
        <dbReference type="ChEBI" id="CHEBI:29103"/>
    </reaction>
</comment>